<dbReference type="GO" id="GO:0016740">
    <property type="term" value="F:transferase activity"/>
    <property type="evidence" value="ECO:0007669"/>
    <property type="project" value="UniProtKB-KW"/>
</dbReference>
<keyword evidence="2" id="KW-0808">Transferase</keyword>
<dbReference type="InterPro" id="IPR016181">
    <property type="entry name" value="Acyl_CoA_acyltransferase"/>
</dbReference>
<dbReference type="OrthoDB" id="213519at2"/>
<dbReference type="Proteomes" id="UP000199569">
    <property type="component" value="Unassembled WGS sequence"/>
</dbReference>
<evidence type="ECO:0000259" key="1">
    <source>
        <dbReference type="Pfam" id="PF13480"/>
    </source>
</evidence>
<accession>A0A1G5GZP6</accession>
<proteinExistence type="predicted"/>
<sequence>MTLDAGWHHGIAALDALKNEYQELLNRSSDTTLFNSWSWIRAAAAHDILSGRETRTLTIHRNRELIACLPMTWGREFIWGLPARTLRPLGYPLSDRIGIPVADANPDVLESLIGLLLKPGFTQSDVTILSELPESAGYRKVFQDAPLRHHTLIRLCSRAPVVDIVDPAKSGEFFSKSLKVRLNRSRRKLQSTGSVTFERVRPSPQDLPGLISLIASIESRSWKGAAGTGIFSTSQRRSFFEDIACALAIDRRVEITLLKLNDEVVSYRFGFLFDHTYLDYNFAYPEDLSALSVGRVLLGEAIDTAYKAGLRTFDASRGSLTKPNILHDWTQRAIEHDEAWLFAKSIWGNFLRLAIVKGKPAAKRLMKRVEAV</sequence>
<dbReference type="InterPro" id="IPR038740">
    <property type="entry name" value="BioF2-like_GNAT_dom"/>
</dbReference>
<dbReference type="STRING" id="549386.SAMN02927923_01715"/>
<dbReference type="EMBL" id="FMVJ01000004">
    <property type="protein sequence ID" value="SCY57082.1"/>
    <property type="molecule type" value="Genomic_DNA"/>
</dbReference>
<organism evidence="2 3">
    <name type="scientific">Microvirga guangxiensis</name>
    <dbReference type="NCBI Taxonomy" id="549386"/>
    <lineage>
        <taxon>Bacteria</taxon>
        <taxon>Pseudomonadati</taxon>
        <taxon>Pseudomonadota</taxon>
        <taxon>Alphaproteobacteria</taxon>
        <taxon>Hyphomicrobiales</taxon>
        <taxon>Methylobacteriaceae</taxon>
        <taxon>Microvirga</taxon>
    </lineage>
</organism>
<dbReference type="RefSeq" id="WP_091133316.1">
    <property type="nucleotide sequence ID" value="NZ_FMVJ01000004.1"/>
</dbReference>
<dbReference type="SUPFAM" id="SSF55729">
    <property type="entry name" value="Acyl-CoA N-acyltransferases (Nat)"/>
    <property type="match status" value="1"/>
</dbReference>
<dbReference type="AlphaFoldDB" id="A0A1G5GZP6"/>
<evidence type="ECO:0000313" key="3">
    <source>
        <dbReference type="Proteomes" id="UP000199569"/>
    </source>
</evidence>
<keyword evidence="3" id="KW-1185">Reference proteome</keyword>
<name>A0A1G5GZP6_9HYPH</name>
<protein>
    <submittedName>
        <fullName evidence="2">Acetyltransferase involved in cellulose biosynthesis, CelD/BcsL family</fullName>
    </submittedName>
</protein>
<evidence type="ECO:0000313" key="2">
    <source>
        <dbReference type="EMBL" id="SCY57082.1"/>
    </source>
</evidence>
<gene>
    <name evidence="2" type="ORF">SAMN02927923_01715</name>
</gene>
<reference evidence="2 3" key="1">
    <citation type="submission" date="2016-10" db="EMBL/GenBank/DDBJ databases">
        <authorList>
            <person name="de Groot N.N."/>
        </authorList>
    </citation>
    <scope>NUCLEOTIDE SEQUENCE [LARGE SCALE GENOMIC DNA]</scope>
    <source>
        <strain evidence="2 3">CGMCC 1.7666</strain>
    </source>
</reference>
<dbReference type="Pfam" id="PF13480">
    <property type="entry name" value="Acetyltransf_6"/>
    <property type="match status" value="1"/>
</dbReference>
<dbReference type="Gene3D" id="3.40.630.30">
    <property type="match status" value="1"/>
</dbReference>
<feature type="domain" description="BioF2-like acetyltransferase" evidence="1">
    <location>
        <begin position="181"/>
        <end position="318"/>
    </location>
</feature>